<accession>A0ACC0TFU8</accession>
<comment type="caution">
    <text evidence="1">The sequence shown here is derived from an EMBL/GenBank/DDBJ whole genome shotgun (WGS) entry which is preliminary data.</text>
</comment>
<name>A0ACC0TFU8_POPTR</name>
<keyword evidence="2" id="KW-1185">Reference proteome</keyword>
<dbReference type="EMBL" id="CM009291">
    <property type="protein sequence ID" value="KAI9400469.1"/>
    <property type="molecule type" value="Genomic_DNA"/>
</dbReference>
<sequence>MGLRNNLLHCTYPYKENPILQYSPISFSSLSKSTSTELKRVSQVVTFLFVFYLL</sequence>
<evidence type="ECO:0000313" key="1">
    <source>
        <dbReference type="EMBL" id="KAI9400469.1"/>
    </source>
</evidence>
<proteinExistence type="predicted"/>
<gene>
    <name evidence="1" type="ORF">POPTR_002G252050v4</name>
</gene>
<dbReference type="Proteomes" id="UP000006729">
    <property type="component" value="Chromosome 2"/>
</dbReference>
<protein>
    <submittedName>
        <fullName evidence="1">Uncharacterized protein</fullName>
    </submittedName>
</protein>
<evidence type="ECO:0000313" key="2">
    <source>
        <dbReference type="Proteomes" id="UP000006729"/>
    </source>
</evidence>
<organism evidence="1 2">
    <name type="scientific">Populus trichocarpa</name>
    <name type="common">Western balsam poplar</name>
    <name type="synonym">Populus balsamifera subsp. trichocarpa</name>
    <dbReference type="NCBI Taxonomy" id="3694"/>
    <lineage>
        <taxon>Eukaryota</taxon>
        <taxon>Viridiplantae</taxon>
        <taxon>Streptophyta</taxon>
        <taxon>Embryophyta</taxon>
        <taxon>Tracheophyta</taxon>
        <taxon>Spermatophyta</taxon>
        <taxon>Magnoliopsida</taxon>
        <taxon>eudicotyledons</taxon>
        <taxon>Gunneridae</taxon>
        <taxon>Pentapetalae</taxon>
        <taxon>rosids</taxon>
        <taxon>fabids</taxon>
        <taxon>Malpighiales</taxon>
        <taxon>Salicaceae</taxon>
        <taxon>Saliceae</taxon>
        <taxon>Populus</taxon>
    </lineage>
</organism>
<reference evidence="1 2" key="1">
    <citation type="journal article" date="2006" name="Science">
        <title>The genome of black cottonwood, Populus trichocarpa (Torr. &amp; Gray).</title>
        <authorList>
            <person name="Tuskan G.A."/>
            <person name="Difazio S."/>
            <person name="Jansson S."/>
            <person name="Bohlmann J."/>
            <person name="Grigoriev I."/>
            <person name="Hellsten U."/>
            <person name="Putnam N."/>
            <person name="Ralph S."/>
            <person name="Rombauts S."/>
            <person name="Salamov A."/>
            <person name="Schein J."/>
            <person name="Sterck L."/>
            <person name="Aerts A."/>
            <person name="Bhalerao R.R."/>
            <person name="Bhalerao R.P."/>
            <person name="Blaudez D."/>
            <person name="Boerjan W."/>
            <person name="Brun A."/>
            <person name="Brunner A."/>
            <person name="Busov V."/>
            <person name="Campbell M."/>
            <person name="Carlson J."/>
            <person name="Chalot M."/>
            <person name="Chapman J."/>
            <person name="Chen G.L."/>
            <person name="Cooper D."/>
            <person name="Coutinho P.M."/>
            <person name="Couturier J."/>
            <person name="Covert S."/>
            <person name="Cronk Q."/>
            <person name="Cunningham R."/>
            <person name="Davis J."/>
            <person name="Degroeve S."/>
            <person name="Dejardin A."/>
            <person name="Depamphilis C."/>
            <person name="Detter J."/>
            <person name="Dirks B."/>
            <person name="Dubchak I."/>
            <person name="Duplessis S."/>
            <person name="Ehlting J."/>
            <person name="Ellis B."/>
            <person name="Gendler K."/>
            <person name="Goodstein D."/>
            <person name="Gribskov M."/>
            <person name="Grimwood J."/>
            <person name="Groover A."/>
            <person name="Gunter L."/>
            <person name="Hamberger B."/>
            <person name="Heinze B."/>
            <person name="Helariutta Y."/>
            <person name="Henrissat B."/>
            <person name="Holligan D."/>
            <person name="Holt R."/>
            <person name="Huang W."/>
            <person name="Islam-Faridi N."/>
            <person name="Jones S."/>
            <person name="Jones-Rhoades M."/>
            <person name="Jorgensen R."/>
            <person name="Joshi C."/>
            <person name="Kangasjarvi J."/>
            <person name="Karlsson J."/>
            <person name="Kelleher C."/>
            <person name="Kirkpatrick R."/>
            <person name="Kirst M."/>
            <person name="Kohler A."/>
            <person name="Kalluri U."/>
            <person name="Larimer F."/>
            <person name="Leebens-Mack J."/>
            <person name="Leple J.C."/>
            <person name="Locascio P."/>
            <person name="Lou Y."/>
            <person name="Lucas S."/>
            <person name="Martin F."/>
            <person name="Montanini B."/>
            <person name="Napoli C."/>
            <person name="Nelson D.R."/>
            <person name="Nelson C."/>
            <person name="Nieminen K."/>
            <person name="Nilsson O."/>
            <person name="Pereda V."/>
            <person name="Peter G."/>
            <person name="Philippe R."/>
            <person name="Pilate G."/>
            <person name="Poliakov A."/>
            <person name="Razumovskaya J."/>
            <person name="Richardson P."/>
            <person name="Rinaldi C."/>
            <person name="Ritland K."/>
            <person name="Rouze P."/>
            <person name="Ryaboy D."/>
            <person name="Schmutz J."/>
            <person name="Schrader J."/>
            <person name="Segerman B."/>
            <person name="Shin H."/>
            <person name="Siddiqui A."/>
            <person name="Sterky F."/>
            <person name="Terry A."/>
            <person name="Tsai C.J."/>
            <person name="Uberbacher E."/>
            <person name="Unneberg P."/>
            <person name="Vahala J."/>
            <person name="Wall K."/>
            <person name="Wessler S."/>
            <person name="Yang G."/>
            <person name="Yin T."/>
            <person name="Douglas C."/>
            <person name="Marra M."/>
            <person name="Sandberg G."/>
            <person name="Van de Peer Y."/>
            <person name="Rokhsar D."/>
        </authorList>
    </citation>
    <scope>NUCLEOTIDE SEQUENCE [LARGE SCALE GENOMIC DNA]</scope>
    <source>
        <strain evidence="2">cv. Nisqually</strain>
    </source>
</reference>